<dbReference type="GO" id="GO:0016887">
    <property type="term" value="F:ATP hydrolysis activity"/>
    <property type="evidence" value="ECO:0007669"/>
    <property type="project" value="InterPro"/>
</dbReference>
<dbReference type="InterPro" id="IPR017871">
    <property type="entry name" value="ABC_transporter-like_CS"/>
</dbReference>
<dbReference type="PANTHER" id="PTHR42788">
    <property type="entry name" value="TAURINE IMPORT ATP-BINDING PROTEIN-RELATED"/>
    <property type="match status" value="1"/>
</dbReference>
<dbReference type="Pfam" id="PF00005">
    <property type="entry name" value="ABC_tran"/>
    <property type="match status" value="1"/>
</dbReference>
<dbReference type="InterPro" id="IPR003439">
    <property type="entry name" value="ABC_transporter-like_ATP-bd"/>
</dbReference>
<keyword evidence="1" id="KW-0813">Transport</keyword>
<feature type="domain" description="ABC transporter" evidence="4">
    <location>
        <begin position="9"/>
        <end position="238"/>
    </location>
</feature>
<dbReference type="GO" id="GO:0005524">
    <property type="term" value="F:ATP binding"/>
    <property type="evidence" value="ECO:0007669"/>
    <property type="project" value="UniProtKB-KW"/>
</dbReference>
<dbReference type="PANTHER" id="PTHR42788:SF13">
    <property type="entry name" value="ALIPHATIC SULFONATES IMPORT ATP-BINDING PROTEIN SSUB"/>
    <property type="match status" value="1"/>
</dbReference>
<sequence length="287" mass="32656">MSKIELNHVSFEYIDKKNQVFGALEDVSSTIEDGQFVSIIGASGCGKSTILSILAGLNRPKSGEVLINGEKIKGTGKDRSVVFQHYSLFPWMTIEKNLIFGIKQNIKNLSKKELQERASFYLEKVGLKGVEHKYPSELSGGMRQRAAIARTLAMDTDILLMDEPFGAIDARNRVLLQDLLLDILKDTKKTIVFVTHDVDEALYLSDRVLFMKNKRIEKDIKLLFERPRSREELLGSLEYRRIRKDIVSLYYDYDRKEENVVYVEEDSYSSASPSVSGSEPYYCTALS</sequence>
<dbReference type="EMBL" id="JABZRA010000003">
    <property type="protein sequence ID" value="MBF1271901.1"/>
    <property type="molecule type" value="Genomic_DNA"/>
</dbReference>
<comment type="caution">
    <text evidence="5">The sequence shown here is derived from an EMBL/GenBank/DDBJ whole genome shotgun (WGS) entry which is preliminary data.</text>
</comment>
<evidence type="ECO:0000313" key="6">
    <source>
        <dbReference type="Proteomes" id="UP000775770"/>
    </source>
</evidence>
<gene>
    <name evidence="5" type="ORF">HXM90_00550</name>
</gene>
<evidence type="ECO:0000256" key="1">
    <source>
        <dbReference type="ARBA" id="ARBA00022448"/>
    </source>
</evidence>
<dbReference type="SUPFAM" id="SSF52540">
    <property type="entry name" value="P-loop containing nucleoside triphosphate hydrolases"/>
    <property type="match status" value="1"/>
</dbReference>
<evidence type="ECO:0000256" key="3">
    <source>
        <dbReference type="ARBA" id="ARBA00022840"/>
    </source>
</evidence>
<keyword evidence="3 5" id="KW-0067">ATP-binding</keyword>
<evidence type="ECO:0000313" key="5">
    <source>
        <dbReference type="EMBL" id="MBF1271901.1"/>
    </source>
</evidence>
<proteinExistence type="predicted"/>
<dbReference type="InterPro" id="IPR027417">
    <property type="entry name" value="P-loop_NTPase"/>
</dbReference>
<dbReference type="PROSITE" id="PS50893">
    <property type="entry name" value="ABC_TRANSPORTER_2"/>
    <property type="match status" value="1"/>
</dbReference>
<accession>A0A930DJA8</accession>
<dbReference type="RefSeq" id="WP_304069410.1">
    <property type="nucleotide sequence ID" value="NZ_JABZRA010000003.1"/>
</dbReference>
<protein>
    <submittedName>
        <fullName evidence="5">ABC transporter ATP-binding protein</fullName>
    </submittedName>
</protein>
<reference evidence="5" key="1">
    <citation type="submission" date="2020-04" db="EMBL/GenBank/DDBJ databases">
        <title>Deep metagenomics examines the oral microbiome during advanced dental caries in children, revealing novel taxa and co-occurrences with host molecules.</title>
        <authorList>
            <person name="Baker J.L."/>
            <person name="Morton J.T."/>
            <person name="Dinis M."/>
            <person name="Alvarez R."/>
            <person name="Tran N.C."/>
            <person name="Knight R."/>
            <person name="Edlund A."/>
        </authorList>
    </citation>
    <scope>NUCLEOTIDE SEQUENCE</scope>
    <source>
        <strain evidence="5">JCVI_38_bin.19</strain>
    </source>
</reference>
<dbReference type="InterPro" id="IPR003593">
    <property type="entry name" value="AAA+_ATPase"/>
</dbReference>
<dbReference type="InterPro" id="IPR050166">
    <property type="entry name" value="ABC_transporter_ATP-bind"/>
</dbReference>
<keyword evidence="2" id="KW-0547">Nucleotide-binding</keyword>
<dbReference type="SMART" id="SM00382">
    <property type="entry name" value="AAA"/>
    <property type="match status" value="1"/>
</dbReference>
<dbReference type="AlphaFoldDB" id="A0A930DJA8"/>
<evidence type="ECO:0000259" key="4">
    <source>
        <dbReference type="PROSITE" id="PS50893"/>
    </source>
</evidence>
<dbReference type="Gene3D" id="3.40.50.300">
    <property type="entry name" value="P-loop containing nucleotide triphosphate hydrolases"/>
    <property type="match status" value="1"/>
</dbReference>
<dbReference type="CDD" id="cd03293">
    <property type="entry name" value="ABC_NrtD_SsuB_transporters"/>
    <property type="match status" value="1"/>
</dbReference>
<name>A0A930DJA8_9FIRM</name>
<organism evidence="5 6">
    <name type="scientific">Oribacterium sinus</name>
    <dbReference type="NCBI Taxonomy" id="237576"/>
    <lineage>
        <taxon>Bacteria</taxon>
        <taxon>Bacillati</taxon>
        <taxon>Bacillota</taxon>
        <taxon>Clostridia</taxon>
        <taxon>Lachnospirales</taxon>
        <taxon>Lachnospiraceae</taxon>
        <taxon>Oribacterium</taxon>
    </lineage>
</organism>
<dbReference type="Proteomes" id="UP000775770">
    <property type="component" value="Unassembled WGS sequence"/>
</dbReference>
<evidence type="ECO:0000256" key="2">
    <source>
        <dbReference type="ARBA" id="ARBA00022741"/>
    </source>
</evidence>
<dbReference type="PROSITE" id="PS00211">
    <property type="entry name" value="ABC_TRANSPORTER_1"/>
    <property type="match status" value="1"/>
</dbReference>